<dbReference type="Proteomes" id="UP000807504">
    <property type="component" value="Unassembled WGS sequence"/>
</dbReference>
<name>A0A8T0EEX4_ARGBR</name>
<reference evidence="1" key="1">
    <citation type="journal article" date="2020" name="bioRxiv">
        <title>Chromosome-level reference genome of the European wasp spider Argiope bruennichi: a resource for studies on range expansion and evolutionary adaptation.</title>
        <authorList>
            <person name="Sheffer M.M."/>
            <person name="Hoppe A."/>
            <person name="Krehenwinkel H."/>
            <person name="Uhl G."/>
            <person name="Kuss A.W."/>
            <person name="Jensen L."/>
            <person name="Jensen C."/>
            <person name="Gillespie R.G."/>
            <person name="Hoff K.J."/>
            <person name="Prost S."/>
        </authorList>
    </citation>
    <scope>NUCLEOTIDE SEQUENCE</scope>
</reference>
<dbReference type="AlphaFoldDB" id="A0A8T0EEX4"/>
<evidence type="ECO:0000313" key="1">
    <source>
        <dbReference type="EMBL" id="KAF8771389.1"/>
    </source>
</evidence>
<keyword evidence="2" id="KW-1185">Reference proteome</keyword>
<sequence length="312" mass="34751">MYQRSDTSVDDSLQSGFYCSIDRSLLSVEPPDMLISLTSALSTVSMVSGSCFTRSRILINQLQVKATPTYSARKLVKSQTPTGTSYASKAQTKAKQSKSFNILNDSLALEKSAAIPDIQSNSNSTKLSITQNENVSVPACDVASASQDLADFQLVTKKKKYKKTLKTAVENQKESMSEKSKFWVTSPMQVPTSATMENKELDTSETSLSSETKSLRDKKACLPKSQEALALKLFQNKVRSCKRCACSDYKNPSWIWQNLALSRRFDLLVRWWTKKSAVITTHLPMGIFSNELRCIASPTKALTNSHRKDCRH</sequence>
<accession>A0A8T0EEX4</accession>
<comment type="caution">
    <text evidence="1">The sequence shown here is derived from an EMBL/GenBank/DDBJ whole genome shotgun (WGS) entry which is preliminary data.</text>
</comment>
<organism evidence="1 2">
    <name type="scientific">Argiope bruennichi</name>
    <name type="common">Wasp spider</name>
    <name type="synonym">Aranea bruennichi</name>
    <dbReference type="NCBI Taxonomy" id="94029"/>
    <lineage>
        <taxon>Eukaryota</taxon>
        <taxon>Metazoa</taxon>
        <taxon>Ecdysozoa</taxon>
        <taxon>Arthropoda</taxon>
        <taxon>Chelicerata</taxon>
        <taxon>Arachnida</taxon>
        <taxon>Araneae</taxon>
        <taxon>Araneomorphae</taxon>
        <taxon>Entelegynae</taxon>
        <taxon>Araneoidea</taxon>
        <taxon>Araneidae</taxon>
        <taxon>Argiope</taxon>
    </lineage>
</organism>
<evidence type="ECO:0000313" key="2">
    <source>
        <dbReference type="Proteomes" id="UP000807504"/>
    </source>
</evidence>
<reference evidence="1" key="2">
    <citation type="submission" date="2020-06" db="EMBL/GenBank/DDBJ databases">
        <authorList>
            <person name="Sheffer M."/>
        </authorList>
    </citation>
    <scope>NUCLEOTIDE SEQUENCE</scope>
</reference>
<proteinExistence type="predicted"/>
<dbReference type="EMBL" id="JABXBU010002228">
    <property type="protein sequence ID" value="KAF8771389.1"/>
    <property type="molecule type" value="Genomic_DNA"/>
</dbReference>
<protein>
    <submittedName>
        <fullName evidence="1">Uncharacterized protein</fullName>
    </submittedName>
</protein>
<gene>
    <name evidence="1" type="ORF">HNY73_018815</name>
</gene>